<sequence>MTRSRARRAHDFAGDQNHRSDLLSHLYLPEAKRCFEGFIRLSEVIGKEEFALTEEEFREGLLADNMLQDASKVSFYGLAGNAPQNVGENHGEPRCMVPGTLCSR</sequence>
<dbReference type="Proteomes" id="UP001642484">
    <property type="component" value="Unassembled WGS sequence"/>
</dbReference>
<evidence type="ECO:0000313" key="2">
    <source>
        <dbReference type="Proteomes" id="UP001642484"/>
    </source>
</evidence>
<organism evidence="1 2">
    <name type="scientific">Durusdinium trenchii</name>
    <dbReference type="NCBI Taxonomy" id="1381693"/>
    <lineage>
        <taxon>Eukaryota</taxon>
        <taxon>Sar</taxon>
        <taxon>Alveolata</taxon>
        <taxon>Dinophyceae</taxon>
        <taxon>Suessiales</taxon>
        <taxon>Symbiodiniaceae</taxon>
        <taxon>Durusdinium</taxon>
    </lineage>
</organism>
<gene>
    <name evidence="1" type="ORF">CCMP2556_LOCUS6582</name>
</gene>
<accession>A0ABP0IIA5</accession>
<reference evidence="1 2" key="1">
    <citation type="submission" date="2024-02" db="EMBL/GenBank/DDBJ databases">
        <authorList>
            <person name="Chen Y."/>
            <person name="Shah S."/>
            <person name="Dougan E. K."/>
            <person name="Thang M."/>
            <person name="Chan C."/>
        </authorList>
    </citation>
    <scope>NUCLEOTIDE SEQUENCE [LARGE SCALE GENOMIC DNA]</scope>
</reference>
<proteinExistence type="predicted"/>
<evidence type="ECO:0000313" key="1">
    <source>
        <dbReference type="EMBL" id="CAK9001762.1"/>
    </source>
</evidence>
<dbReference type="EMBL" id="CAXAMN010002891">
    <property type="protein sequence ID" value="CAK9001762.1"/>
    <property type="molecule type" value="Genomic_DNA"/>
</dbReference>
<comment type="caution">
    <text evidence="1">The sequence shown here is derived from an EMBL/GenBank/DDBJ whole genome shotgun (WGS) entry which is preliminary data.</text>
</comment>
<keyword evidence="2" id="KW-1185">Reference proteome</keyword>
<protein>
    <submittedName>
        <fullName evidence="1">Uncharacterized protein</fullName>
    </submittedName>
</protein>
<name>A0ABP0IIA5_9DINO</name>